<dbReference type="FunCoup" id="I2H4U0">
    <property type="interactions" value="129"/>
</dbReference>
<dbReference type="GO" id="GO:0003735">
    <property type="term" value="F:structural constituent of ribosome"/>
    <property type="evidence" value="ECO:0007669"/>
    <property type="project" value="EnsemblFungi"/>
</dbReference>
<evidence type="ECO:0000313" key="2">
    <source>
        <dbReference type="EMBL" id="CCH61392.1"/>
    </source>
</evidence>
<dbReference type="STRING" id="1071380.I2H4U0"/>
<dbReference type="InParanoid" id="I2H4U0"/>
<dbReference type="PANTHER" id="PTHR28041">
    <property type="entry name" value="54S RIBOSOMAL PROTEIN L25, MITOCHONDRIAL"/>
    <property type="match status" value="1"/>
</dbReference>
<dbReference type="GeneID" id="14496465"/>
<protein>
    <recommendedName>
        <fullName evidence="1">Large ribosomal subunit protein mL59 domain-containing protein</fullName>
    </recommendedName>
</protein>
<dbReference type="InterPro" id="IPR037507">
    <property type="entry name" value="Ribosomal_mL59"/>
</dbReference>
<sequence>MNRQYFDKLPTKLKNFFHKYPPSITYSNKPTSTYDITANPFLPNKHPISGKHHNPKYSLRRLSVLYKEAYKFGITELLPPIPNKSFFLEKYENKPMMRGVLRPKGHKHELNKAERDAKKAKGIANIDAMLIKYRGKSYERKLEKKKSEKITYF</sequence>
<proteinExistence type="predicted"/>
<feature type="domain" description="Large ribosomal subunit protein mL59" evidence="1">
    <location>
        <begin position="12"/>
        <end position="134"/>
    </location>
</feature>
<keyword evidence="3" id="KW-1185">Reference proteome</keyword>
<dbReference type="eggNOG" id="ENOG502RZ2K">
    <property type="taxonomic scope" value="Eukaryota"/>
</dbReference>
<dbReference type="HOGENOM" id="CLU_076154_2_0_1"/>
<dbReference type="OrthoDB" id="18529at2759"/>
<gene>
    <name evidence="2" type="primary">TBLA0E03380</name>
    <name evidence="2" type="ORF">TBLA_0E03380</name>
</gene>
<reference evidence="2 3" key="1">
    <citation type="journal article" date="2011" name="Proc. Natl. Acad. Sci. U.S.A.">
        <title>Evolutionary erosion of yeast sex chromosomes by mating-type switching accidents.</title>
        <authorList>
            <person name="Gordon J.L."/>
            <person name="Armisen D."/>
            <person name="Proux-Wera E."/>
            <person name="Oheigeartaigh S.S."/>
            <person name="Byrne K.P."/>
            <person name="Wolfe K.H."/>
        </authorList>
    </citation>
    <scope>NUCLEOTIDE SEQUENCE [LARGE SCALE GENOMIC DNA]</scope>
    <source>
        <strain evidence="3">ATCC 34711 / CBS 6284 / DSM 70876 / NBRC 10599 / NRRL Y-10934 / UCD 77-7</strain>
    </source>
</reference>
<dbReference type="InterPro" id="IPR040922">
    <property type="entry name" value="Ribosomal_mL59_dom"/>
</dbReference>
<accession>I2H4U0</accession>
<evidence type="ECO:0000313" key="3">
    <source>
        <dbReference type="Proteomes" id="UP000002866"/>
    </source>
</evidence>
<dbReference type="RefSeq" id="XP_004180911.1">
    <property type="nucleotide sequence ID" value="XM_004180863.1"/>
</dbReference>
<name>I2H4U0_HENB6</name>
<dbReference type="KEGG" id="tbl:TBLA_0E03380"/>
<dbReference type="Pfam" id="PF18126">
    <property type="entry name" value="Mitoc_mL59"/>
    <property type="match status" value="1"/>
</dbReference>
<dbReference type="Proteomes" id="UP000002866">
    <property type="component" value="Chromosome 5"/>
</dbReference>
<dbReference type="OMA" id="KGHKHEL"/>
<organism evidence="2 3">
    <name type="scientific">Henningerozyma blattae (strain ATCC 34711 / CBS 6284 / DSM 70876 / NBRC 10599 / NRRL Y-10934 / UCD 77-7)</name>
    <name type="common">Yeast</name>
    <name type="synonym">Tetrapisispora blattae</name>
    <dbReference type="NCBI Taxonomy" id="1071380"/>
    <lineage>
        <taxon>Eukaryota</taxon>
        <taxon>Fungi</taxon>
        <taxon>Dikarya</taxon>
        <taxon>Ascomycota</taxon>
        <taxon>Saccharomycotina</taxon>
        <taxon>Saccharomycetes</taxon>
        <taxon>Saccharomycetales</taxon>
        <taxon>Saccharomycetaceae</taxon>
        <taxon>Henningerozyma</taxon>
    </lineage>
</organism>
<dbReference type="PANTHER" id="PTHR28041:SF1">
    <property type="entry name" value="LARGE RIBOSOMAL SUBUNIT PROTEIN ML59"/>
    <property type="match status" value="1"/>
</dbReference>
<dbReference type="EMBL" id="HE806320">
    <property type="protein sequence ID" value="CCH61392.1"/>
    <property type="molecule type" value="Genomic_DNA"/>
</dbReference>
<evidence type="ECO:0000259" key="1">
    <source>
        <dbReference type="Pfam" id="PF18126"/>
    </source>
</evidence>
<dbReference type="GO" id="GO:0005762">
    <property type="term" value="C:mitochondrial large ribosomal subunit"/>
    <property type="evidence" value="ECO:0007669"/>
    <property type="project" value="EnsemblFungi"/>
</dbReference>
<dbReference type="AlphaFoldDB" id="I2H4U0"/>